<evidence type="ECO:0000313" key="2">
    <source>
        <dbReference type="EMBL" id="RZC56356.1"/>
    </source>
</evidence>
<feature type="compositionally biased region" description="Basic and acidic residues" evidence="1">
    <location>
        <begin position="53"/>
        <end position="83"/>
    </location>
</feature>
<dbReference type="Proteomes" id="UP000316621">
    <property type="component" value="Chromosome 3"/>
</dbReference>
<accession>A0A4Y7J7B1</accession>
<organism evidence="2 3">
    <name type="scientific">Papaver somniferum</name>
    <name type="common">Opium poppy</name>
    <dbReference type="NCBI Taxonomy" id="3469"/>
    <lineage>
        <taxon>Eukaryota</taxon>
        <taxon>Viridiplantae</taxon>
        <taxon>Streptophyta</taxon>
        <taxon>Embryophyta</taxon>
        <taxon>Tracheophyta</taxon>
        <taxon>Spermatophyta</taxon>
        <taxon>Magnoliopsida</taxon>
        <taxon>Ranunculales</taxon>
        <taxon>Papaveraceae</taxon>
        <taxon>Papaveroideae</taxon>
        <taxon>Papaver</taxon>
    </lineage>
</organism>
<evidence type="ECO:0000313" key="3">
    <source>
        <dbReference type="Proteomes" id="UP000316621"/>
    </source>
</evidence>
<keyword evidence="3" id="KW-1185">Reference proteome</keyword>
<proteinExistence type="predicted"/>
<feature type="region of interest" description="Disordered" evidence="1">
    <location>
        <begin position="48"/>
        <end position="83"/>
    </location>
</feature>
<protein>
    <submittedName>
        <fullName evidence="2">Uncharacterized protein</fullName>
    </submittedName>
</protein>
<evidence type="ECO:0000256" key="1">
    <source>
        <dbReference type="SAM" id="MobiDB-lite"/>
    </source>
</evidence>
<dbReference type="EMBL" id="CM010717">
    <property type="protein sequence ID" value="RZC56356.1"/>
    <property type="molecule type" value="Genomic_DNA"/>
</dbReference>
<dbReference type="AlphaFoldDB" id="A0A4Y7J7B1"/>
<gene>
    <name evidence="2" type="ORF">C5167_015211</name>
</gene>
<sequence>MKVLFVTSFAARYCAADIYYKADRLEFASIFDICILQVGKKYTAASKMASLNSKEDEKQEEDRQRKPEAETKKDTTSEWKVLH</sequence>
<reference evidence="2 3" key="1">
    <citation type="journal article" date="2018" name="Science">
        <title>The opium poppy genome and morphinan production.</title>
        <authorList>
            <person name="Guo L."/>
            <person name="Winzer T."/>
            <person name="Yang X."/>
            <person name="Li Y."/>
            <person name="Ning Z."/>
            <person name="He Z."/>
            <person name="Teodor R."/>
            <person name="Lu Y."/>
            <person name="Bowser T.A."/>
            <person name="Graham I.A."/>
            <person name="Ye K."/>
        </authorList>
    </citation>
    <scope>NUCLEOTIDE SEQUENCE [LARGE SCALE GENOMIC DNA]</scope>
    <source>
        <strain evidence="3">cv. HN1</strain>
        <tissue evidence="2">Leaves</tissue>
    </source>
</reference>
<name>A0A4Y7J7B1_PAPSO</name>
<dbReference type="Gramene" id="RZC56356">
    <property type="protein sequence ID" value="RZC56356"/>
    <property type="gene ID" value="C5167_015211"/>
</dbReference>